<dbReference type="EMBL" id="KI928780">
    <property type="protein sequence ID" value="EUT79673.1"/>
    <property type="molecule type" value="Genomic_DNA"/>
</dbReference>
<feature type="region of interest" description="Disordered" evidence="1">
    <location>
        <begin position="816"/>
        <end position="899"/>
    </location>
</feature>
<dbReference type="Pfam" id="PF18562">
    <property type="entry name" value="CIDR1_gamma"/>
    <property type="match status" value="1"/>
</dbReference>
<dbReference type="Gene3D" id="1.20.1310.20">
    <property type="entry name" value="Duffy-antigen binding domain"/>
    <property type="match status" value="2"/>
</dbReference>
<dbReference type="InterPro" id="IPR054595">
    <property type="entry name" value="DBL_C"/>
</dbReference>
<dbReference type="GO" id="GO:0046789">
    <property type="term" value="F:host cell surface receptor binding"/>
    <property type="evidence" value="ECO:0007669"/>
    <property type="project" value="InterPro"/>
</dbReference>
<feature type="region of interest" description="Disordered" evidence="1">
    <location>
        <begin position="1051"/>
        <end position="1077"/>
    </location>
</feature>
<feature type="compositionally biased region" description="Acidic residues" evidence="1">
    <location>
        <begin position="847"/>
        <end position="882"/>
    </location>
</feature>
<dbReference type="InterPro" id="IPR008602">
    <property type="entry name" value="Duffy-antigen-binding"/>
</dbReference>
<dbReference type="SUPFAM" id="SSF140924">
    <property type="entry name" value="Duffy binding domain-like"/>
    <property type="match status" value="4"/>
</dbReference>
<sequence length="1762" mass="199454">MGGGSGGRGSGEDKYDDAKHMFDRIGQQVHKEVKKDAENYIGELHGTLSSATFRGVESTPSEPCQLNHRYHTNVKNSIEKEYPCRNGTKERFPDKEGAQCHTKKIKDNKGKEGACAPYRRLHICDYNLENINDYGNITNDTLLVDVCQAAKFEGESITRDYLKYQAQYASSVSSSQMCTMLARSFADIGDIVRGRDLYLRDKGKRDKLEEKLKTIFGIIYGKLKNGKTNGQKSAKEYYEDKDTDKNYYKLREDWWNANRQQVWKAITCNAGGYSYFRPTCSEESLSQDKCRCANTDVPTNFDYVPQYLRWFEEWAEDFCRKRKHKLEDAIKKCRGQYKDGKKLYCDLNGYDCEKTKRGRNKYLWDHKCAGCFLSCSHFRTWIDNQRKQFLKQRNKYADEMQKYEKGASSSSGGRRKRSAPAENHEGYEKKFYEQLKEKNNYGTVEGFLGLLNKEEVCKKKLKDDDDKEGIINFKNVHSGKHSSGDSNNKTFSHTTYCQACPWCGVKRNGSGGSTKWERKDNMDECPPKNLYEPIDDKVGTPINFLYSGEGEKDIETKLKAFCTKTQNGSDGSGGGGGGGNSDSQDLYQKWKCYQLEELKKVRNPKVVDDEDGDEVEEEDDLKSAGGLCILKNDQRNEENKANSQNNHADIQKTFNPFFYYWVVHMLKDSIHWRTEKIKGCLENGNRIKCGNQKCEKSCKCFESWVKQKKIEWSNIKEHFGNQEDFKNKGENNGSQMLDDPWKSPDFVLQQVLKKDLLLTSLREAYRNEKDIKHIEELLKEEEAEVAAAIFGGENKTTIDKLLEQELNDAKECLKTYKENCPPKKPTDGGPGAGGVARKLDTQRDTNVDPEQEEEDEDDEEEEEEVEEEAEPEEDTETTEDPPAEVQDTAAEAEVPAATDTSVDVCATVAKALTETNLKQACPTKYDKYGREKFPNWKCVPTSGDNNTRGGVTTTGSSGDTAGSGSICIPPRRRRLYVGHLQKWASGNTQASQVDGEAQPQGEASSQSGVETTVNGASTETTESSLLRDAFIQSAAIETFFLWHRYKKENKPQNTSQLPLQSPLSNSDDPQSKLQKSGDIPNDFLRLMFYTLADYKDIFEGKSIEVGDEKEKQKMKEIQQKITDMLNKTNSGTEAGVPPNSDEQRKKFWETYGENIWNGMICALTHKTETPGEVDKQVETALLEKGNPITKYQYTNAKLEDTSGAKTSQAASPTIDTPLLSEFVLRPPYFRYLEEWGQNFCKERKKRLEDIKSNCLDADGIQKKCSGDGEQCDRRDILNEGLFADLQCPRCGNPCSSYRKWIKGKKTQYEKQKDRYKTEIDQAKSDNEFSTRVQSLSDAAEFLQRLVSCKNNDTGEDNGNENGECKKIFDKNCDTFQHAKYCKPCSDFKINCRNGNCSKDKEEECDRKNSIQANDIGKRPNSAEDIGMVVSDNSKSGNGFKNGLNVCIDAGIFKGFRKDEWKCVNICGYDVCGLKIENNKNYDQIILINALLKRWLEYFFEDYNKIQKKLKACTKSGKGSTCIRSCVDEWIKLKKNEWNNINATYLKQYTEKNPDGNNLTKFLEQYQHLTEFKNAIKPCDGLTQFEKSKQCNAAANSQNGGANKRDVVECLLDKLENLKNKIKTCQNEHDKNSVQISDKTQTACENSAHVEDDEEDLLLEETEEVKAPNICPAQTPEPEKEEDECKAASPAEPEQAAEKPAAEKPAAEKPAAEKPAAENPSKPAPEPPTLSDQPTNSISDILSSTIPFGIAIALTSIVFLFLK</sequence>
<organism evidence="8">
    <name type="scientific">Plasmodium falciparum Santa Lucia</name>
    <dbReference type="NCBI Taxonomy" id="478859"/>
    <lineage>
        <taxon>Eukaryota</taxon>
        <taxon>Sar</taxon>
        <taxon>Alveolata</taxon>
        <taxon>Apicomplexa</taxon>
        <taxon>Aconoidasida</taxon>
        <taxon>Haemosporida</taxon>
        <taxon>Plasmodiidae</taxon>
        <taxon>Plasmodium</taxon>
        <taxon>Plasmodium (Laverania)</taxon>
    </lineage>
</organism>
<feature type="region of interest" description="Disordered" evidence="1">
    <location>
        <begin position="1626"/>
        <end position="1739"/>
    </location>
</feature>
<reference evidence="8" key="1">
    <citation type="submission" date="2013-02" db="EMBL/GenBank/DDBJ databases">
        <title>The Genome Sequence of Plasmodium falciparum Santa Lucia.</title>
        <authorList>
            <consortium name="The Broad Institute Genome Sequencing Platform"/>
            <consortium name="The Broad Institute Genome Sequencing Center for Infectious Disease"/>
            <person name="Neafsey D."/>
            <person name="Cheeseman I."/>
            <person name="Volkman S."/>
            <person name="Adams J."/>
            <person name="Walker B."/>
            <person name="Young S.K."/>
            <person name="Zeng Q."/>
            <person name="Gargeya S."/>
            <person name="Fitzgerald M."/>
            <person name="Haas B."/>
            <person name="Abouelleil A."/>
            <person name="Alvarado L."/>
            <person name="Arachchi H.M."/>
            <person name="Berlin A.M."/>
            <person name="Chapman S.B."/>
            <person name="Dewar J."/>
            <person name="Goldberg J."/>
            <person name="Griggs A."/>
            <person name="Gujja S."/>
            <person name="Hansen M."/>
            <person name="Howarth C."/>
            <person name="Imamovic A."/>
            <person name="Larimer J."/>
            <person name="McCowan C."/>
            <person name="Murphy C."/>
            <person name="Neiman D."/>
            <person name="Pearson M."/>
            <person name="Priest M."/>
            <person name="Roberts A."/>
            <person name="Saif S."/>
            <person name="Shea T."/>
            <person name="Sisk P."/>
            <person name="Sykes S."/>
            <person name="Wortman J."/>
            <person name="Nusbaum C."/>
            <person name="Birren B."/>
        </authorList>
    </citation>
    <scope>NUCLEOTIDE SEQUENCE [LARGE SCALE GENOMIC DNA]</scope>
    <source>
        <strain evidence="8">Santa Lucia</strain>
    </source>
</reference>
<dbReference type="GO" id="GO:0016020">
    <property type="term" value="C:membrane"/>
    <property type="evidence" value="ECO:0007669"/>
    <property type="project" value="InterPro"/>
</dbReference>
<keyword evidence="2" id="KW-0812">Transmembrane</keyword>
<dbReference type="Gene3D" id="1.20.58.830">
    <property type="match status" value="3"/>
</dbReference>
<dbReference type="Pfam" id="PF05424">
    <property type="entry name" value="Duffy_binding"/>
    <property type="match status" value="2"/>
</dbReference>
<feature type="transmembrane region" description="Helical" evidence="2">
    <location>
        <begin position="1740"/>
        <end position="1761"/>
    </location>
</feature>
<feature type="domain" description="Cysteine-rich interdomain region 1 gamma" evidence="6">
    <location>
        <begin position="1423"/>
        <end position="1474"/>
    </location>
</feature>
<feature type="region of interest" description="Disordered" evidence="1">
    <location>
        <begin position="402"/>
        <end position="424"/>
    </location>
</feature>
<dbReference type="InterPro" id="IPR004258">
    <property type="entry name" value="DBL"/>
</dbReference>
<evidence type="ECO:0000313" key="8">
    <source>
        <dbReference type="EMBL" id="EUT79673.1"/>
    </source>
</evidence>
<feature type="domain" description="Duffy-binding-like" evidence="7">
    <location>
        <begin position="1234"/>
        <end position="1379"/>
    </location>
</feature>
<evidence type="ECO:0000256" key="1">
    <source>
        <dbReference type="SAM" id="MobiDB-lite"/>
    </source>
</evidence>
<dbReference type="FunFam" id="1.20.58.830:FF:000003">
    <property type="entry name" value="Erythrocyte membrane protein 1, PfEMP1"/>
    <property type="match status" value="1"/>
</dbReference>
<feature type="compositionally biased region" description="Basic and acidic residues" evidence="1">
    <location>
        <begin position="837"/>
        <end position="846"/>
    </location>
</feature>
<keyword evidence="2" id="KW-0472">Membrane</keyword>
<evidence type="ECO:0000259" key="6">
    <source>
        <dbReference type="Pfam" id="PF18562"/>
    </source>
</evidence>
<feature type="region of interest" description="Disordered" evidence="1">
    <location>
        <begin position="947"/>
        <end position="966"/>
    </location>
</feature>
<feature type="non-terminal residue" evidence="8">
    <location>
        <position position="1762"/>
    </location>
</feature>
<accession>W7FBX3</accession>
<evidence type="ECO:0008006" key="9">
    <source>
        <dbReference type="Google" id="ProtNLM"/>
    </source>
</evidence>
<dbReference type="InterPro" id="IPR029210">
    <property type="entry name" value="PfEMP1_NTS"/>
</dbReference>
<evidence type="ECO:0000256" key="2">
    <source>
        <dbReference type="SAM" id="Phobius"/>
    </source>
</evidence>
<feature type="compositionally biased region" description="Basic and acidic residues" evidence="1">
    <location>
        <begin position="816"/>
        <end position="826"/>
    </location>
</feature>
<feature type="domain" description="Duffy-antigen binding" evidence="4">
    <location>
        <begin position="966"/>
        <end position="1176"/>
    </location>
</feature>
<evidence type="ECO:0000259" key="5">
    <source>
        <dbReference type="Pfam" id="PF15447"/>
    </source>
</evidence>
<dbReference type="Pfam" id="PF03011">
    <property type="entry name" value="PFEMP"/>
    <property type="match status" value="2"/>
</dbReference>
<feature type="domain" description="Duffy-binding-like" evidence="3">
    <location>
        <begin position="1490"/>
        <end position="1631"/>
    </location>
</feature>
<evidence type="ECO:0000259" key="7">
    <source>
        <dbReference type="Pfam" id="PF22672"/>
    </source>
</evidence>
<feature type="compositionally biased region" description="Low complexity" evidence="1">
    <location>
        <begin position="1051"/>
        <end position="1068"/>
    </location>
</feature>
<protein>
    <recommendedName>
        <fullName evidence="9">Duffy-binding-like domain-containing protein</fullName>
    </recommendedName>
</protein>
<dbReference type="Pfam" id="PF22672">
    <property type="entry name" value="DBL_C"/>
    <property type="match status" value="2"/>
</dbReference>
<dbReference type="Gene3D" id="1.20.58.1930">
    <property type="match status" value="1"/>
</dbReference>
<feature type="compositionally biased region" description="Basic and acidic residues" evidence="1">
    <location>
        <begin position="1695"/>
        <end position="1715"/>
    </location>
</feature>
<feature type="domain" description="Duffy-antigen binding" evidence="4">
    <location>
        <begin position="113"/>
        <end position="309"/>
    </location>
</feature>
<feature type="domain" description="Duffy-binding-like" evidence="3">
    <location>
        <begin position="657"/>
        <end position="820"/>
    </location>
</feature>
<dbReference type="Proteomes" id="UP000030666">
    <property type="component" value="Unassembled WGS sequence"/>
</dbReference>
<gene>
    <name evidence="8" type="ORF">PFAG_05064</name>
</gene>
<dbReference type="Pfam" id="PF15447">
    <property type="entry name" value="NTS"/>
    <property type="match status" value="1"/>
</dbReference>
<evidence type="ECO:0000259" key="3">
    <source>
        <dbReference type="Pfam" id="PF03011"/>
    </source>
</evidence>
<feature type="region of interest" description="Disordered" evidence="1">
    <location>
        <begin position="987"/>
        <end position="1021"/>
    </location>
</feature>
<feature type="compositionally biased region" description="Polar residues" evidence="1">
    <location>
        <begin position="1729"/>
        <end position="1739"/>
    </location>
</feature>
<dbReference type="InterPro" id="IPR042202">
    <property type="entry name" value="Duffy-ag-bd_sf"/>
</dbReference>
<name>W7FBX3_PLAFA</name>
<feature type="compositionally biased region" description="Polar residues" evidence="1">
    <location>
        <begin position="1001"/>
        <end position="1021"/>
    </location>
</feature>
<feature type="domain" description="Duffy-binding-like" evidence="7">
    <location>
        <begin position="313"/>
        <end position="477"/>
    </location>
</feature>
<proteinExistence type="predicted"/>
<evidence type="ECO:0000259" key="4">
    <source>
        <dbReference type="Pfam" id="PF05424"/>
    </source>
</evidence>
<feature type="compositionally biased region" description="Acidic residues" evidence="1">
    <location>
        <begin position="1650"/>
        <end position="1662"/>
    </location>
</feature>
<feature type="compositionally biased region" description="Low complexity" evidence="1">
    <location>
        <begin position="949"/>
        <end position="965"/>
    </location>
</feature>
<keyword evidence="2" id="KW-1133">Transmembrane helix</keyword>
<feature type="domain" description="Plasmodium falciparum erythrocyte membrane protein-1 N-terminal segment" evidence="5">
    <location>
        <begin position="17"/>
        <end position="52"/>
    </location>
</feature>
<dbReference type="FunFam" id="1.20.58.1930:FF:000001">
    <property type="entry name" value="Erythrocyte membrane protein 1, PfEMP1"/>
    <property type="match status" value="1"/>
</dbReference>
<dbReference type="InterPro" id="IPR041480">
    <property type="entry name" value="CIDR1_gamma"/>
</dbReference>
<feature type="compositionally biased region" description="Polar residues" evidence="1">
    <location>
        <begin position="1632"/>
        <end position="1644"/>
    </location>
</feature>